<feature type="compositionally biased region" description="Low complexity" evidence="9">
    <location>
        <begin position="106"/>
        <end position="118"/>
    </location>
</feature>
<evidence type="ECO:0000256" key="6">
    <source>
        <dbReference type="ARBA" id="ARBA00022803"/>
    </source>
</evidence>
<organism evidence="10">
    <name type="scientific">Percolomonas cosmopolitus</name>
    <dbReference type="NCBI Taxonomy" id="63605"/>
    <lineage>
        <taxon>Eukaryota</taxon>
        <taxon>Discoba</taxon>
        <taxon>Heterolobosea</taxon>
        <taxon>Tetramitia</taxon>
        <taxon>Eutetramitia</taxon>
        <taxon>Percolomonadidae</taxon>
        <taxon>Percolomonas</taxon>
    </lineage>
</organism>
<dbReference type="InterPro" id="IPR019734">
    <property type="entry name" value="TPR_rpt"/>
</dbReference>
<evidence type="ECO:0000256" key="3">
    <source>
        <dbReference type="ARBA" id="ARBA00005348"/>
    </source>
</evidence>
<gene>
    <name evidence="10" type="ORF">PCOS0759_LOCUS9675</name>
</gene>
<dbReference type="PANTHER" id="PTHR10130:SF0">
    <property type="entry name" value="GH08708P"/>
    <property type="match status" value="1"/>
</dbReference>
<proteinExistence type="inferred from homology"/>
<feature type="region of interest" description="Disordered" evidence="9">
    <location>
        <begin position="39"/>
        <end position="66"/>
    </location>
</feature>
<dbReference type="InterPro" id="IPR011990">
    <property type="entry name" value="TPR-like_helical_dom_sf"/>
</dbReference>
<dbReference type="Gene3D" id="1.25.40.10">
    <property type="entry name" value="Tetratricopeptide repeat domain"/>
    <property type="match status" value="1"/>
</dbReference>
<dbReference type="Pfam" id="PF13181">
    <property type="entry name" value="TPR_8"/>
    <property type="match status" value="1"/>
</dbReference>
<feature type="repeat" description="TPR" evidence="8">
    <location>
        <begin position="380"/>
        <end position="413"/>
    </location>
</feature>
<dbReference type="GO" id="GO:0016560">
    <property type="term" value="P:protein import into peroxisome matrix, docking"/>
    <property type="evidence" value="ECO:0007669"/>
    <property type="project" value="TreeGrafter"/>
</dbReference>
<dbReference type="EMBL" id="HBGD01011685">
    <property type="protein sequence ID" value="CAD9086421.1"/>
    <property type="molecule type" value="Transcribed_RNA"/>
</dbReference>
<dbReference type="InterPro" id="IPR024111">
    <property type="entry name" value="PEX5/PEX5L"/>
</dbReference>
<feature type="repeat" description="TPR" evidence="8">
    <location>
        <begin position="232"/>
        <end position="265"/>
    </location>
</feature>
<keyword evidence="6 8" id="KW-0802">TPR repeat</keyword>
<keyword evidence="4" id="KW-0963">Cytoplasm</keyword>
<accession>A0A7S1KV22</accession>
<comment type="similarity">
    <text evidence="3">Belongs to the peroxisomal targeting signal receptor family.</text>
</comment>
<dbReference type="GO" id="GO:0005829">
    <property type="term" value="C:cytosol"/>
    <property type="evidence" value="ECO:0007669"/>
    <property type="project" value="TreeGrafter"/>
</dbReference>
<feature type="region of interest" description="Disordered" evidence="9">
    <location>
        <begin position="98"/>
        <end position="123"/>
    </location>
</feature>
<evidence type="ECO:0000313" key="10">
    <source>
        <dbReference type="EMBL" id="CAD9086421.1"/>
    </source>
</evidence>
<evidence type="ECO:0000256" key="5">
    <source>
        <dbReference type="ARBA" id="ARBA00022737"/>
    </source>
</evidence>
<feature type="compositionally biased region" description="Polar residues" evidence="9">
    <location>
        <begin position="39"/>
        <end position="59"/>
    </location>
</feature>
<dbReference type="Pfam" id="PF00515">
    <property type="entry name" value="TPR_1"/>
    <property type="match status" value="1"/>
</dbReference>
<evidence type="ECO:0008006" key="11">
    <source>
        <dbReference type="Google" id="ProtNLM"/>
    </source>
</evidence>
<dbReference type="GO" id="GO:0005778">
    <property type="term" value="C:peroxisomal membrane"/>
    <property type="evidence" value="ECO:0007669"/>
    <property type="project" value="TreeGrafter"/>
</dbReference>
<protein>
    <recommendedName>
        <fullName evidence="11">Peroxin-5</fullName>
    </recommendedName>
</protein>
<dbReference type="AlphaFoldDB" id="A0A7S1KV22"/>
<evidence type="ECO:0000256" key="2">
    <source>
        <dbReference type="ARBA" id="ARBA00004496"/>
    </source>
</evidence>
<feature type="repeat" description="TPR" evidence="8">
    <location>
        <begin position="414"/>
        <end position="447"/>
    </location>
</feature>
<dbReference type="GO" id="GO:0005052">
    <property type="term" value="F:peroxisome matrix targeting signal-1 binding"/>
    <property type="evidence" value="ECO:0007669"/>
    <property type="project" value="TreeGrafter"/>
</dbReference>
<evidence type="ECO:0000256" key="9">
    <source>
        <dbReference type="SAM" id="MobiDB-lite"/>
    </source>
</evidence>
<feature type="repeat" description="TPR" evidence="8">
    <location>
        <begin position="346"/>
        <end position="379"/>
    </location>
</feature>
<comment type="subcellular location">
    <subcellularLocation>
        <location evidence="2">Cytoplasm</location>
    </subcellularLocation>
    <subcellularLocation>
        <location evidence="1">Peroxisome</location>
    </subcellularLocation>
</comment>
<evidence type="ECO:0000256" key="4">
    <source>
        <dbReference type="ARBA" id="ARBA00022490"/>
    </source>
</evidence>
<sequence length="487" mass="56395">MSFTQNLVSGTCDSSQNPIKHILSNIESNLQNNRHAQETDNLGNATSSTTELLSAGSQQQERKMMERSRMLSRHFFHDKDDQFIADQLNPFFQNMNLSQRFPGGNTTTTTTTTTSSSSFLQHPSNEQQNFDFEVDVSQQQHGNSPFQMDEMDQQSDFFDHDVDYVEYFKKSFDLGNITKSTMQYQPNVPNVENPYRNHDNAFDLGANLWQRGELKKCVLALESAVQRDPQNVQAWKLLGTAQAECDNDEKAIQAYTKAYEQNPQDLDVLLELGVSYTNELNKIRALVFLKTWLENHPRYSDTVKQHPSSQRQFENDEQMISWKFSRYDQDVTDMFLQASKLNPNDAELHLVLGVLYNISDNYENAIDSLRKAVQVRPNYHTVWNRLGATLANHQRSDEAIECYRKALKLKPNYIRAWVNLGIVHSNMDQHVEALKFYFRALKMCENSEHIWNYISMSFSCLNRDDLVDLCEQKNAELIISRFPALQE</sequence>
<keyword evidence="7" id="KW-0576">Peroxisome</keyword>
<reference evidence="10" key="1">
    <citation type="submission" date="2021-01" db="EMBL/GenBank/DDBJ databases">
        <authorList>
            <person name="Corre E."/>
            <person name="Pelletier E."/>
            <person name="Niang G."/>
            <person name="Scheremetjew M."/>
            <person name="Finn R."/>
            <person name="Kale V."/>
            <person name="Holt S."/>
            <person name="Cochrane G."/>
            <person name="Meng A."/>
            <person name="Brown T."/>
            <person name="Cohen L."/>
        </authorList>
    </citation>
    <scope>NUCLEOTIDE SEQUENCE</scope>
    <source>
        <strain evidence="10">WS</strain>
    </source>
</reference>
<evidence type="ECO:0000256" key="7">
    <source>
        <dbReference type="ARBA" id="ARBA00023140"/>
    </source>
</evidence>
<dbReference type="PROSITE" id="PS50005">
    <property type="entry name" value="TPR"/>
    <property type="match status" value="4"/>
</dbReference>
<name>A0A7S1KV22_9EUKA</name>
<keyword evidence="5" id="KW-0677">Repeat</keyword>
<dbReference type="PANTHER" id="PTHR10130">
    <property type="entry name" value="PEROXISOMAL TARGETING SIGNAL 1 RECEPTOR PEX5"/>
    <property type="match status" value="1"/>
</dbReference>
<evidence type="ECO:0000256" key="8">
    <source>
        <dbReference type="PROSITE-ProRule" id="PRU00339"/>
    </source>
</evidence>
<dbReference type="Pfam" id="PF13432">
    <property type="entry name" value="TPR_16"/>
    <property type="match status" value="1"/>
</dbReference>
<dbReference type="SUPFAM" id="SSF48452">
    <property type="entry name" value="TPR-like"/>
    <property type="match status" value="1"/>
</dbReference>
<evidence type="ECO:0000256" key="1">
    <source>
        <dbReference type="ARBA" id="ARBA00004275"/>
    </source>
</evidence>
<dbReference type="SMART" id="SM00028">
    <property type="entry name" value="TPR"/>
    <property type="match status" value="5"/>
</dbReference>
<dbReference type="PROSITE" id="PS50293">
    <property type="entry name" value="TPR_REGION"/>
    <property type="match status" value="1"/>
</dbReference>